<dbReference type="CDD" id="cd03443">
    <property type="entry name" value="PaaI_thioesterase"/>
    <property type="match status" value="1"/>
</dbReference>
<keyword evidence="2" id="KW-0378">Hydrolase</keyword>
<dbReference type="InterPro" id="IPR006683">
    <property type="entry name" value="Thioestr_dom"/>
</dbReference>
<accession>A0ABM7P7D0</accession>
<keyword evidence="5" id="KW-1185">Reference proteome</keyword>
<comment type="similarity">
    <text evidence="1">Belongs to the thioesterase PaaI family.</text>
</comment>
<dbReference type="Proteomes" id="UP001053296">
    <property type="component" value="Chromosome"/>
</dbReference>
<dbReference type="Pfam" id="PF03061">
    <property type="entry name" value="4HBT"/>
    <property type="match status" value="1"/>
</dbReference>
<dbReference type="EMBL" id="AP024485">
    <property type="protein sequence ID" value="BCS88888.1"/>
    <property type="molecule type" value="Genomic_DNA"/>
</dbReference>
<dbReference type="InterPro" id="IPR003736">
    <property type="entry name" value="PAAI_dom"/>
</dbReference>
<protein>
    <submittedName>
        <fullName evidence="4">Thioesterase</fullName>
    </submittedName>
</protein>
<gene>
    <name evidence="4" type="ORF">PSDVSF_21300</name>
</gene>
<dbReference type="PANTHER" id="PTHR21660">
    <property type="entry name" value="THIOESTERASE SUPERFAMILY MEMBER-RELATED"/>
    <property type="match status" value="1"/>
</dbReference>
<organism evidence="4 5">
    <name type="scientific">Pseudodesulfovibrio sediminis</name>
    <dbReference type="NCBI Taxonomy" id="2810563"/>
    <lineage>
        <taxon>Bacteria</taxon>
        <taxon>Pseudomonadati</taxon>
        <taxon>Thermodesulfobacteriota</taxon>
        <taxon>Desulfovibrionia</taxon>
        <taxon>Desulfovibrionales</taxon>
        <taxon>Desulfovibrionaceae</taxon>
    </lineage>
</organism>
<dbReference type="NCBIfam" id="TIGR00369">
    <property type="entry name" value="unchar_dom_1"/>
    <property type="match status" value="1"/>
</dbReference>
<evidence type="ECO:0000313" key="4">
    <source>
        <dbReference type="EMBL" id="BCS88888.1"/>
    </source>
</evidence>
<dbReference type="Gene3D" id="3.10.129.10">
    <property type="entry name" value="Hotdog Thioesterase"/>
    <property type="match status" value="1"/>
</dbReference>
<sequence>MPQTYLEAVRKPNQSVNPLLAFLGMIVNEVDKDRAMLTLPTRPELIQGVGVVGGGILATLIDETMAHAILGGNKSGERTTTIDMNISYLRAVKAGEQLSCEARVAKRGSRVIFVEAIARTGDREVARGTGTFLAISPCSR</sequence>
<reference evidence="4" key="1">
    <citation type="journal article" date="2022" name="Arch. Microbiol.">
        <title>Pseudodesulfovibrio sediminis sp. nov., a mesophilic and neutrophilic sulfate-reducing bacterium isolated from sediment of a brackish lake.</title>
        <authorList>
            <person name="Takahashi A."/>
            <person name="Kojima H."/>
            <person name="Watanabe M."/>
            <person name="Fukui M."/>
        </authorList>
    </citation>
    <scope>NUCLEOTIDE SEQUENCE</scope>
    <source>
        <strain evidence="4">SF6</strain>
    </source>
</reference>
<evidence type="ECO:0000256" key="2">
    <source>
        <dbReference type="ARBA" id="ARBA00022801"/>
    </source>
</evidence>
<dbReference type="RefSeq" id="WP_229590883.1">
    <property type="nucleotide sequence ID" value="NZ_AP024485.1"/>
</dbReference>
<dbReference type="SUPFAM" id="SSF54637">
    <property type="entry name" value="Thioesterase/thiol ester dehydrase-isomerase"/>
    <property type="match status" value="1"/>
</dbReference>
<name>A0ABM7P7D0_9BACT</name>
<dbReference type="PANTHER" id="PTHR21660:SF1">
    <property type="entry name" value="ACYL-COENZYME A THIOESTERASE 13"/>
    <property type="match status" value="1"/>
</dbReference>
<feature type="domain" description="Thioesterase" evidence="3">
    <location>
        <begin position="50"/>
        <end position="125"/>
    </location>
</feature>
<evidence type="ECO:0000259" key="3">
    <source>
        <dbReference type="Pfam" id="PF03061"/>
    </source>
</evidence>
<evidence type="ECO:0000256" key="1">
    <source>
        <dbReference type="ARBA" id="ARBA00008324"/>
    </source>
</evidence>
<dbReference type="InterPro" id="IPR029069">
    <property type="entry name" value="HotDog_dom_sf"/>
</dbReference>
<proteinExistence type="inferred from homology"/>
<dbReference type="InterPro" id="IPR039298">
    <property type="entry name" value="ACOT13"/>
</dbReference>
<evidence type="ECO:0000313" key="5">
    <source>
        <dbReference type="Proteomes" id="UP001053296"/>
    </source>
</evidence>